<organism evidence="20 21">
    <name type="scientific">Mycena rosella</name>
    <name type="common">Pink bonnet</name>
    <name type="synonym">Agaricus rosellus</name>
    <dbReference type="NCBI Taxonomy" id="1033263"/>
    <lineage>
        <taxon>Eukaryota</taxon>
        <taxon>Fungi</taxon>
        <taxon>Dikarya</taxon>
        <taxon>Basidiomycota</taxon>
        <taxon>Agaricomycotina</taxon>
        <taxon>Agaricomycetes</taxon>
        <taxon>Agaricomycetidae</taxon>
        <taxon>Agaricales</taxon>
        <taxon>Marasmiineae</taxon>
        <taxon>Mycenaceae</taxon>
        <taxon>Mycena</taxon>
    </lineage>
</organism>
<comment type="pathway">
    <text evidence="3">Lipid metabolism.</text>
</comment>
<dbReference type="PANTHER" id="PTHR14269">
    <property type="entry name" value="CDP-DIACYLGLYCEROL--GLYCEROL-3-PHOSPHATE 3-PHOSPHATIDYLTRANSFERASE-RELATED"/>
    <property type="match status" value="1"/>
</dbReference>
<dbReference type="EC" id="2.7.8.8" evidence="5"/>
<keyword evidence="8 18" id="KW-0808">Transferase</keyword>
<evidence type="ECO:0000256" key="7">
    <source>
        <dbReference type="ARBA" id="ARBA00022516"/>
    </source>
</evidence>
<dbReference type="PROSITE" id="PS00379">
    <property type="entry name" value="CDP_ALCOHOL_P_TRANSF"/>
    <property type="match status" value="1"/>
</dbReference>
<dbReference type="Pfam" id="PF01066">
    <property type="entry name" value="CDP-OH_P_transf"/>
    <property type="match status" value="1"/>
</dbReference>
<keyword evidence="15" id="KW-1208">Phospholipid metabolism</keyword>
<keyword evidence="14" id="KW-0594">Phospholipid biosynthesis</keyword>
<evidence type="ECO:0000313" key="21">
    <source>
        <dbReference type="Proteomes" id="UP001221757"/>
    </source>
</evidence>
<dbReference type="EMBL" id="JARKIE010000002">
    <property type="protein sequence ID" value="KAJ7709968.1"/>
    <property type="molecule type" value="Genomic_DNA"/>
</dbReference>
<comment type="caution">
    <text evidence="20">The sequence shown here is derived from an EMBL/GenBank/DDBJ whole genome shotgun (WGS) entry which is preliminary data.</text>
</comment>
<evidence type="ECO:0000256" key="19">
    <source>
        <dbReference type="SAM" id="Phobius"/>
    </source>
</evidence>
<evidence type="ECO:0000256" key="15">
    <source>
        <dbReference type="ARBA" id="ARBA00023264"/>
    </source>
</evidence>
<keyword evidence="12" id="KW-0443">Lipid metabolism</keyword>
<dbReference type="PANTHER" id="PTHR14269:SF61">
    <property type="entry name" value="CDP-DIACYLGLYCEROL--SERINE O-PHOSPHATIDYLTRANSFERASE"/>
    <property type="match status" value="1"/>
</dbReference>
<comment type="pathway">
    <text evidence="17">Phospholipid metabolism; phosphatidylethanolamine biosynthesis; phosphatidylethanolamine from CDP-diacylglycerol: step 1/2.</text>
</comment>
<evidence type="ECO:0000256" key="10">
    <source>
        <dbReference type="ARBA" id="ARBA00022824"/>
    </source>
</evidence>
<feature type="transmembrane region" description="Helical" evidence="19">
    <location>
        <begin position="111"/>
        <end position="130"/>
    </location>
</feature>
<dbReference type="Gene3D" id="1.20.120.1760">
    <property type="match status" value="1"/>
</dbReference>
<dbReference type="GO" id="GO:0003882">
    <property type="term" value="F:CDP-diacylglycerol-serine O-phosphatidyltransferase activity"/>
    <property type="evidence" value="ECO:0007669"/>
    <property type="project" value="UniProtKB-EC"/>
</dbReference>
<feature type="transmembrane region" description="Helical" evidence="19">
    <location>
        <begin position="46"/>
        <end position="67"/>
    </location>
</feature>
<dbReference type="InterPro" id="IPR000462">
    <property type="entry name" value="CDP-OH_P_trans"/>
</dbReference>
<keyword evidence="13 19" id="KW-0472">Membrane</keyword>
<dbReference type="InterPro" id="IPR004533">
    <property type="entry name" value="CDP-diaglyc--ser_O-PTrfase"/>
</dbReference>
<dbReference type="InterPro" id="IPR043130">
    <property type="entry name" value="CDP-OH_PTrfase_TM_dom"/>
</dbReference>
<evidence type="ECO:0000256" key="18">
    <source>
        <dbReference type="RuleBase" id="RU003750"/>
    </source>
</evidence>
<dbReference type="Proteomes" id="UP001221757">
    <property type="component" value="Unassembled WGS sequence"/>
</dbReference>
<evidence type="ECO:0000256" key="2">
    <source>
        <dbReference type="ARBA" id="ARBA00004477"/>
    </source>
</evidence>
<dbReference type="GO" id="GO:0005789">
    <property type="term" value="C:endoplasmic reticulum membrane"/>
    <property type="evidence" value="ECO:0007669"/>
    <property type="project" value="UniProtKB-SubCell"/>
</dbReference>
<proteinExistence type="inferred from homology"/>
<name>A0AAD7MBX4_MYCRO</name>
<feature type="non-terminal residue" evidence="20">
    <location>
        <position position="1"/>
    </location>
</feature>
<evidence type="ECO:0000256" key="12">
    <source>
        <dbReference type="ARBA" id="ARBA00023098"/>
    </source>
</evidence>
<accession>A0AAD7MBX4</accession>
<evidence type="ECO:0000256" key="16">
    <source>
        <dbReference type="ARBA" id="ARBA00032361"/>
    </source>
</evidence>
<evidence type="ECO:0000256" key="17">
    <source>
        <dbReference type="ARBA" id="ARBA00060701"/>
    </source>
</evidence>
<dbReference type="InterPro" id="IPR048254">
    <property type="entry name" value="CDP_ALCOHOL_P_TRANSF_CS"/>
</dbReference>
<dbReference type="InterPro" id="IPR050324">
    <property type="entry name" value="CDP-alcohol_PTase-I"/>
</dbReference>
<dbReference type="AlphaFoldDB" id="A0AAD7MBX4"/>
<evidence type="ECO:0000256" key="6">
    <source>
        <dbReference type="ARBA" id="ARBA00017171"/>
    </source>
</evidence>
<keyword evidence="21" id="KW-1185">Reference proteome</keyword>
<keyword evidence="11 19" id="KW-1133">Transmembrane helix</keyword>
<evidence type="ECO:0000256" key="13">
    <source>
        <dbReference type="ARBA" id="ARBA00023136"/>
    </source>
</evidence>
<evidence type="ECO:0000256" key="4">
    <source>
        <dbReference type="ARBA" id="ARBA00010441"/>
    </source>
</evidence>
<evidence type="ECO:0000256" key="3">
    <source>
        <dbReference type="ARBA" id="ARBA00005189"/>
    </source>
</evidence>
<comment type="subcellular location">
    <subcellularLocation>
        <location evidence="2">Endoplasmic reticulum membrane</location>
        <topology evidence="2">Multi-pass membrane protein</topology>
    </subcellularLocation>
</comment>
<protein>
    <recommendedName>
        <fullName evidence="6">CDP-diacylglycerol--serine O-phosphatidyltransferase</fullName>
        <ecNumber evidence="5">2.7.8.8</ecNumber>
    </recommendedName>
    <alternativeName>
        <fullName evidence="16">Phosphatidylserine synthase</fullName>
    </alternativeName>
</protein>
<evidence type="ECO:0000256" key="8">
    <source>
        <dbReference type="ARBA" id="ARBA00022679"/>
    </source>
</evidence>
<comment type="catalytic activity">
    <reaction evidence="1">
        <text>a CDP-1,2-diacyl-sn-glycerol + L-serine = a 1,2-diacyl-sn-glycero-3-phospho-L-serine + CMP + H(+)</text>
        <dbReference type="Rhea" id="RHEA:16913"/>
        <dbReference type="ChEBI" id="CHEBI:15378"/>
        <dbReference type="ChEBI" id="CHEBI:33384"/>
        <dbReference type="ChEBI" id="CHEBI:57262"/>
        <dbReference type="ChEBI" id="CHEBI:58332"/>
        <dbReference type="ChEBI" id="CHEBI:60377"/>
        <dbReference type="EC" id="2.7.8.8"/>
    </reaction>
</comment>
<dbReference type="FunFam" id="1.20.120.1760:FF:000022">
    <property type="entry name" value="CDP-diacylglycerol--serine O-phosphatidyltransferase"/>
    <property type="match status" value="1"/>
</dbReference>
<evidence type="ECO:0000256" key="1">
    <source>
        <dbReference type="ARBA" id="ARBA00000287"/>
    </source>
</evidence>
<keyword evidence="7" id="KW-0444">Lipid biosynthesis</keyword>
<dbReference type="GO" id="GO:0006659">
    <property type="term" value="P:phosphatidylserine biosynthetic process"/>
    <property type="evidence" value="ECO:0007669"/>
    <property type="project" value="UniProtKB-ARBA"/>
</dbReference>
<evidence type="ECO:0000313" key="20">
    <source>
        <dbReference type="EMBL" id="KAJ7709968.1"/>
    </source>
</evidence>
<reference evidence="20" key="1">
    <citation type="submission" date="2023-03" db="EMBL/GenBank/DDBJ databases">
        <title>Massive genome expansion in bonnet fungi (Mycena s.s.) driven by repeated elements and novel gene families across ecological guilds.</title>
        <authorList>
            <consortium name="Lawrence Berkeley National Laboratory"/>
            <person name="Harder C.B."/>
            <person name="Miyauchi S."/>
            <person name="Viragh M."/>
            <person name="Kuo A."/>
            <person name="Thoen E."/>
            <person name="Andreopoulos B."/>
            <person name="Lu D."/>
            <person name="Skrede I."/>
            <person name="Drula E."/>
            <person name="Henrissat B."/>
            <person name="Morin E."/>
            <person name="Kohler A."/>
            <person name="Barry K."/>
            <person name="LaButti K."/>
            <person name="Morin E."/>
            <person name="Salamov A."/>
            <person name="Lipzen A."/>
            <person name="Mereny Z."/>
            <person name="Hegedus B."/>
            <person name="Baldrian P."/>
            <person name="Stursova M."/>
            <person name="Weitz H."/>
            <person name="Taylor A."/>
            <person name="Grigoriev I.V."/>
            <person name="Nagy L.G."/>
            <person name="Martin F."/>
            <person name="Kauserud H."/>
        </authorList>
    </citation>
    <scope>NUCLEOTIDE SEQUENCE</scope>
    <source>
        <strain evidence="20">CBHHK067</strain>
    </source>
</reference>
<evidence type="ECO:0000256" key="14">
    <source>
        <dbReference type="ARBA" id="ARBA00023209"/>
    </source>
</evidence>
<evidence type="ECO:0000256" key="9">
    <source>
        <dbReference type="ARBA" id="ARBA00022692"/>
    </source>
</evidence>
<keyword evidence="9 19" id="KW-0812">Transmembrane</keyword>
<gene>
    <name evidence="20" type="ORF">B0H17DRAFT_1030025</name>
</gene>
<dbReference type="NCBIfam" id="TIGR00473">
    <property type="entry name" value="pssA"/>
    <property type="match status" value="1"/>
</dbReference>
<keyword evidence="10" id="KW-0256">Endoplasmic reticulum</keyword>
<sequence>MSTLRQRSSNEDSSPDMSALKAEALQQYRDSDGHFSLVRNFRLADLVTIMNGVCGSFSIFSSAHYLLTNDTDYLWSALAFPLAGLMFDFLDGKVARWRKSSSMLGQELDSLADLISFGVAPSLLAFVVGLRTYLDTVILTGFICCGLARLARFNATVALVPKDEAGKAKYFEGLPIPSSLALVAVLAYWTKQGWIEGQGGIPGELLLCGEKLGDEGSCMSSALSLLCGPLRWSARRCAFLKY</sequence>
<evidence type="ECO:0000256" key="11">
    <source>
        <dbReference type="ARBA" id="ARBA00022989"/>
    </source>
</evidence>
<comment type="similarity">
    <text evidence="4 18">Belongs to the CDP-alcohol phosphatidyltransferase class-I family.</text>
</comment>
<feature type="transmembrane region" description="Helical" evidence="19">
    <location>
        <begin position="73"/>
        <end position="90"/>
    </location>
</feature>
<evidence type="ECO:0000256" key="5">
    <source>
        <dbReference type="ARBA" id="ARBA00013174"/>
    </source>
</evidence>